<protein>
    <submittedName>
        <fullName evidence="2">Uncharacterized protein</fullName>
    </submittedName>
</protein>
<dbReference type="Proteomes" id="UP000007076">
    <property type="component" value="Chromosome"/>
</dbReference>
<keyword evidence="3" id="KW-1185">Reference proteome</keyword>
<dbReference type="AlphaFoldDB" id="E4N5D5"/>
<dbReference type="HOGENOM" id="CLU_2287752_0_0_11"/>
<feature type="compositionally biased region" description="Basic and acidic residues" evidence="1">
    <location>
        <begin position="1"/>
        <end position="11"/>
    </location>
</feature>
<dbReference type="EMBL" id="AP010968">
    <property type="protein sequence ID" value="BAJ26416.1"/>
    <property type="molecule type" value="Genomic_DNA"/>
</dbReference>
<proteinExistence type="predicted"/>
<evidence type="ECO:0000313" key="2">
    <source>
        <dbReference type="EMBL" id="BAJ26416.1"/>
    </source>
</evidence>
<feature type="region of interest" description="Disordered" evidence="1">
    <location>
        <begin position="1"/>
        <end position="28"/>
    </location>
</feature>
<dbReference type="PATRIC" id="fig|452652.3.peg.566"/>
<reference evidence="2 3" key="1">
    <citation type="journal article" date="2010" name="DNA Res.">
        <title>Genome sequence of Kitasatospora setae NBRC 14216T: an evolutionary snapshot of the family Streptomycetaceae.</title>
        <authorList>
            <person name="Ichikawa N."/>
            <person name="Oguchi A."/>
            <person name="Ikeda H."/>
            <person name="Ishikawa J."/>
            <person name="Kitani S."/>
            <person name="Watanabe Y."/>
            <person name="Nakamura S."/>
            <person name="Katano Y."/>
            <person name="Kishi E."/>
            <person name="Sasagawa M."/>
            <person name="Ankai A."/>
            <person name="Fukui S."/>
            <person name="Hashimoto Y."/>
            <person name="Kamata S."/>
            <person name="Otoguro M."/>
            <person name="Tanikawa S."/>
            <person name="Nihira T."/>
            <person name="Horinouchi S."/>
            <person name="Ohnishi Y."/>
            <person name="Hayakawa M."/>
            <person name="Kuzuyama T."/>
            <person name="Arisawa A."/>
            <person name="Nomoto F."/>
            <person name="Miura H."/>
            <person name="Takahashi Y."/>
            <person name="Fujita N."/>
        </authorList>
    </citation>
    <scope>NUCLEOTIDE SEQUENCE [LARGE SCALE GENOMIC DNA]</scope>
    <source>
        <strain evidence="3">ATCC 33774 / DSM 43861 / JCM 3304 / KCC A-0304 / NBRC 14216 / KM-6054</strain>
    </source>
</reference>
<evidence type="ECO:0000313" key="3">
    <source>
        <dbReference type="Proteomes" id="UP000007076"/>
    </source>
</evidence>
<dbReference type="eggNOG" id="COG0707">
    <property type="taxonomic scope" value="Bacteria"/>
</dbReference>
<evidence type="ECO:0000256" key="1">
    <source>
        <dbReference type="SAM" id="MobiDB-lite"/>
    </source>
</evidence>
<dbReference type="STRING" id="452652.KSE_05730"/>
<name>E4N5D5_KITSK</name>
<organism evidence="2 3">
    <name type="scientific">Kitasatospora setae (strain ATCC 33774 / DSM 43861 / JCM 3304 / KCC A-0304 / NBRC 14216 / KM-6054)</name>
    <name type="common">Streptomyces setae</name>
    <dbReference type="NCBI Taxonomy" id="452652"/>
    <lineage>
        <taxon>Bacteria</taxon>
        <taxon>Bacillati</taxon>
        <taxon>Actinomycetota</taxon>
        <taxon>Actinomycetes</taxon>
        <taxon>Kitasatosporales</taxon>
        <taxon>Streptomycetaceae</taxon>
        <taxon>Kitasatospora</taxon>
    </lineage>
</organism>
<dbReference type="SUPFAM" id="SSF53756">
    <property type="entry name" value="UDP-Glycosyltransferase/glycogen phosphorylase"/>
    <property type="match status" value="1"/>
</dbReference>
<sequence>MAAGARQRDPPVRPGQRGAAARAHPPLPPHLAGHYLLTGYTVTPDHLRTALTPLLAGPDRCAAIAARAREHGRPDAAQRLVDVLFRAVASSRTKPSSGPLR</sequence>
<gene>
    <name evidence="2" type="ordered locus">KSE_05730</name>
</gene>
<accession>E4N5D5</accession>
<dbReference type="KEGG" id="ksk:KSE_05730"/>